<evidence type="ECO:0000313" key="2">
    <source>
        <dbReference type="Proteomes" id="UP000324800"/>
    </source>
</evidence>
<organism evidence="1 2">
    <name type="scientific">Streblomastix strix</name>
    <dbReference type="NCBI Taxonomy" id="222440"/>
    <lineage>
        <taxon>Eukaryota</taxon>
        <taxon>Metamonada</taxon>
        <taxon>Preaxostyla</taxon>
        <taxon>Oxymonadida</taxon>
        <taxon>Streblomastigidae</taxon>
        <taxon>Streblomastix</taxon>
    </lineage>
</organism>
<evidence type="ECO:0000313" key="1">
    <source>
        <dbReference type="EMBL" id="KAA6325456.1"/>
    </source>
</evidence>
<dbReference type="EMBL" id="SNRW01044114">
    <property type="protein sequence ID" value="KAA6325456.1"/>
    <property type="molecule type" value="Genomic_DNA"/>
</dbReference>
<gene>
    <name evidence="1" type="ORF">EZS28_054067</name>
</gene>
<dbReference type="AlphaFoldDB" id="A0A5J4QUG7"/>
<accession>A0A5J4QUG7</accession>
<proteinExistence type="predicted"/>
<name>A0A5J4QUG7_9EUKA</name>
<sequence>MTLALDFPITSESSSEVIMEKTKDDDTIRIFGRDRPAQQKDFQSPAPITDNLKHSDEELIQISDGKMNSRQLMFAYGEHSGKIFILDNGDIAAEVWYSGFTINWVYRLICVNSVLNIRKMVMIGLQAQIKR</sequence>
<comment type="caution">
    <text evidence="1">The sequence shown here is derived from an EMBL/GenBank/DDBJ whole genome shotgun (WGS) entry which is preliminary data.</text>
</comment>
<reference evidence="1 2" key="1">
    <citation type="submission" date="2019-03" db="EMBL/GenBank/DDBJ databases">
        <title>Single cell metagenomics reveals metabolic interactions within the superorganism composed of flagellate Streblomastix strix and complex community of Bacteroidetes bacteria on its surface.</title>
        <authorList>
            <person name="Treitli S.C."/>
            <person name="Kolisko M."/>
            <person name="Husnik F."/>
            <person name="Keeling P."/>
            <person name="Hampl V."/>
        </authorList>
    </citation>
    <scope>NUCLEOTIDE SEQUENCE [LARGE SCALE GENOMIC DNA]</scope>
    <source>
        <strain evidence="1">ST1C</strain>
    </source>
</reference>
<dbReference type="Proteomes" id="UP000324800">
    <property type="component" value="Unassembled WGS sequence"/>
</dbReference>
<protein>
    <submittedName>
        <fullName evidence="1">Uncharacterized protein</fullName>
    </submittedName>
</protein>